<dbReference type="PROSITE" id="PS51272">
    <property type="entry name" value="SLH"/>
    <property type="match status" value="3"/>
</dbReference>
<evidence type="ECO:0000313" key="3">
    <source>
        <dbReference type="EMBL" id="MFD2672004.1"/>
    </source>
</evidence>
<organism evidence="3 4">
    <name type="scientific">Marinicrinis sediminis</name>
    <dbReference type="NCBI Taxonomy" id="1652465"/>
    <lineage>
        <taxon>Bacteria</taxon>
        <taxon>Bacillati</taxon>
        <taxon>Bacillota</taxon>
        <taxon>Bacilli</taxon>
        <taxon>Bacillales</taxon>
        <taxon>Paenibacillaceae</taxon>
    </lineage>
</organism>
<dbReference type="SUPFAM" id="SSF49265">
    <property type="entry name" value="Fibronectin type III"/>
    <property type="match status" value="1"/>
</dbReference>
<proteinExistence type="predicted"/>
<dbReference type="Pfam" id="PF00395">
    <property type="entry name" value="SLH"/>
    <property type="match status" value="3"/>
</dbReference>
<feature type="domain" description="SLH" evidence="2">
    <location>
        <begin position="943"/>
        <end position="997"/>
    </location>
</feature>
<protein>
    <submittedName>
        <fullName evidence="3">S-layer homology domain-containing protein</fullName>
    </submittedName>
</protein>
<dbReference type="PANTHER" id="PTHR43308:SF5">
    <property type="entry name" value="S-LAYER PROTEIN _ PEPTIDOGLYCAN ENDO-BETA-N-ACETYLGLUCOSAMINIDASE"/>
    <property type="match status" value="1"/>
</dbReference>
<feature type="domain" description="SLH" evidence="2">
    <location>
        <begin position="881"/>
        <end position="940"/>
    </location>
</feature>
<evidence type="ECO:0000259" key="1">
    <source>
        <dbReference type="PROSITE" id="PS50853"/>
    </source>
</evidence>
<dbReference type="InterPro" id="IPR036116">
    <property type="entry name" value="FN3_sf"/>
</dbReference>
<evidence type="ECO:0000313" key="4">
    <source>
        <dbReference type="Proteomes" id="UP001597497"/>
    </source>
</evidence>
<dbReference type="EMBL" id="JBHUMM010000023">
    <property type="protein sequence ID" value="MFD2672004.1"/>
    <property type="molecule type" value="Genomic_DNA"/>
</dbReference>
<dbReference type="InterPro" id="IPR013783">
    <property type="entry name" value="Ig-like_fold"/>
</dbReference>
<feature type="domain" description="Fibronectin type-III" evidence="1">
    <location>
        <begin position="109"/>
        <end position="197"/>
    </location>
</feature>
<gene>
    <name evidence="3" type="ORF">ACFSUC_10345</name>
</gene>
<sequence>MAVEKVKLYYDSHTGQIHGAIYQDIYRDSGVPSVSYLVNGEQNEIHDLSLTPEELGKEAFYTVSGTVYDKTLVDQYGIDAFIVEDLQDQRTVLNSSVTENVYTYNHDPQPAPPQLSDTHDIYTDHIRVFWEESPEFDLAGYHVYVNGEKVADTIQNLDYRYYGIEQGQWYYFEITAIDYGGNESEPSDLSIFISNEFESVDFHMDGYDAGHQLQPGEKLITFTASISTLDERDFGSSITMWMPCENQIDCTIINNSITADDLVIEDQNGSQYEIIELRIGDNMITLRIDDEITAGTTYSVKMSEVSEGNEITLPLQASQKYFIAIIVQDISSNGVFYATDYLYNFITIGNPAPLHPSLLSGEYQAIDRPLIGMVMEWIGSGEEDISGYHVYVNDERVAEGIQEGYFDFSTVPIIKGEKNKIQVSAVDEAGQESEKSGIQYLYGAGNFQELQISEHMRKNQYQLHKGDEIVRFVPSVQTFGGSRVQIELPYSDDDSTQIDSEFTADDLTLTDQFGNEYTMVHFYYSTTEEGLSYFSFDTTTELEVGVEYTLVMSEDSSGSEIILPASEGHDYTMKVAISEYVVYPTHTYLTDYRKINNISIQPETSTGGGGGGGTGVFIPPVVNEEKEQEKEEGTNLVKEDSLQTDDQGKVKVSLGKGDKKVLLPAAAKSLNKNSKLSFEGDEFAADIPGEVLEELQGMVTEEELQDAQISFSFEPVAEEQTQALLKDKQNSHTQIKAAGDVYELNLSILTKTGQEKKLSTFSKPITIKLKAKPGANKDVAGVYYIGDDGELEYVGGKWEGNTLVVEVNHFSKYAVLELNKQFTDVEGHWAQKVIQSMAAKQIISGKSEDRFAPNEQVTRAEFVSLLVRALGLKSESKGSSFTDVAEGAWYAGSVEAAVQAGIVTGTSTSTFTPDANITRQEMAIMLLRAYEKRTGHTSVSAAELTFDDVNQISSWATESVQTIVSLGLMNGHSEQHFNPQGHATRAESAQVVYNLLQ</sequence>
<dbReference type="PANTHER" id="PTHR43308">
    <property type="entry name" value="OUTER MEMBRANE PROTEIN ALPHA-RELATED"/>
    <property type="match status" value="1"/>
</dbReference>
<dbReference type="RefSeq" id="WP_379929487.1">
    <property type="nucleotide sequence ID" value="NZ_JBHUMM010000023.1"/>
</dbReference>
<reference evidence="4" key="1">
    <citation type="journal article" date="2019" name="Int. J. Syst. Evol. Microbiol.">
        <title>The Global Catalogue of Microorganisms (GCM) 10K type strain sequencing project: providing services to taxonomists for standard genome sequencing and annotation.</title>
        <authorList>
            <consortium name="The Broad Institute Genomics Platform"/>
            <consortium name="The Broad Institute Genome Sequencing Center for Infectious Disease"/>
            <person name="Wu L."/>
            <person name="Ma J."/>
        </authorList>
    </citation>
    <scope>NUCLEOTIDE SEQUENCE [LARGE SCALE GENOMIC DNA]</scope>
    <source>
        <strain evidence="4">KCTC 33676</strain>
    </source>
</reference>
<comment type="caution">
    <text evidence="3">The sequence shown here is derived from an EMBL/GenBank/DDBJ whole genome shotgun (WGS) entry which is preliminary data.</text>
</comment>
<keyword evidence="4" id="KW-1185">Reference proteome</keyword>
<dbReference type="InterPro" id="IPR003961">
    <property type="entry name" value="FN3_dom"/>
</dbReference>
<feature type="domain" description="SLH" evidence="2">
    <location>
        <begin position="817"/>
        <end position="880"/>
    </location>
</feature>
<name>A0ABW5RB39_9BACL</name>
<dbReference type="PROSITE" id="PS50853">
    <property type="entry name" value="FN3"/>
    <property type="match status" value="1"/>
</dbReference>
<dbReference type="InterPro" id="IPR051465">
    <property type="entry name" value="Cell_Envelope_Struct_Comp"/>
</dbReference>
<evidence type="ECO:0000259" key="2">
    <source>
        <dbReference type="PROSITE" id="PS51272"/>
    </source>
</evidence>
<dbReference type="Proteomes" id="UP001597497">
    <property type="component" value="Unassembled WGS sequence"/>
</dbReference>
<dbReference type="Gene3D" id="2.60.40.10">
    <property type="entry name" value="Immunoglobulins"/>
    <property type="match status" value="1"/>
</dbReference>
<accession>A0ABW5RB39</accession>
<dbReference type="InterPro" id="IPR001119">
    <property type="entry name" value="SLH_dom"/>
</dbReference>